<feature type="transmembrane region" description="Helical" evidence="1">
    <location>
        <begin position="338"/>
        <end position="363"/>
    </location>
</feature>
<keyword evidence="1" id="KW-1133">Transmembrane helix</keyword>
<dbReference type="EMBL" id="MFJB01000060">
    <property type="protein sequence ID" value="OGF99495.1"/>
    <property type="molecule type" value="Genomic_DNA"/>
</dbReference>
<protein>
    <recommendedName>
        <fullName evidence="4">Membrane protein 6-pyruvoyl-tetrahydropterin synthase-related domain-containing protein</fullName>
    </recommendedName>
</protein>
<dbReference type="Proteomes" id="UP000177396">
    <property type="component" value="Unassembled WGS sequence"/>
</dbReference>
<feature type="transmembrane region" description="Helical" evidence="1">
    <location>
        <begin position="383"/>
        <end position="402"/>
    </location>
</feature>
<reference evidence="2 3" key="1">
    <citation type="journal article" date="2016" name="Nat. Commun.">
        <title>Thousands of microbial genomes shed light on interconnected biogeochemical processes in an aquifer system.</title>
        <authorList>
            <person name="Anantharaman K."/>
            <person name="Brown C.T."/>
            <person name="Hug L.A."/>
            <person name="Sharon I."/>
            <person name="Castelle C.J."/>
            <person name="Probst A.J."/>
            <person name="Thomas B.C."/>
            <person name="Singh A."/>
            <person name="Wilkins M.J."/>
            <person name="Karaoz U."/>
            <person name="Brodie E.L."/>
            <person name="Williams K.H."/>
            <person name="Hubbard S.S."/>
            <person name="Banfield J.F."/>
        </authorList>
    </citation>
    <scope>NUCLEOTIDE SEQUENCE [LARGE SCALE GENOMIC DNA]</scope>
</reference>
<evidence type="ECO:0000313" key="3">
    <source>
        <dbReference type="Proteomes" id="UP000177396"/>
    </source>
</evidence>
<feature type="transmembrane region" description="Helical" evidence="1">
    <location>
        <begin position="1009"/>
        <end position="1026"/>
    </location>
</feature>
<evidence type="ECO:0000313" key="2">
    <source>
        <dbReference type="EMBL" id="OGF99495.1"/>
    </source>
</evidence>
<gene>
    <name evidence="2" type="ORF">A2153_04345</name>
</gene>
<accession>A0A1F5YH34</accession>
<sequence>MIIRFFNFLIKPQIIIFTLVLVIAVTNYQPGTVLSGWDNLHPEFGFDFNLKRSLFAVWQEYQGLGLLGGMGHAADLIRQIFLYLISPIIPVQIIRYFFHFLMLLIGTLGLYYFLFFLIPKNHVMRKWGALSGSLFYLFNLATVQMFNVPFEPYSAHYAFLPWLLFLTIRYLRLPSLKNYMYLVFINFLAVPQSYIGTFFLVYILALSILTSQFLNKKNFGRIAVLYLTVFIINAFWLLPNVYFIYKKVNVNTQAKINRMSTQDMFLRNKKFGDLANVLLLKGFWFDNTEINSTGNLEYQLQDWLGYFKDPGVQMTGFVFPILAIFGCYYAFKEKNRNSLLLLPLLIFSFSILANNAPFFIYLAEIFYKIPLFSQVFRFPFTKLSILHIISLAVFYGLGSLWLSEKILPYRKINLLLILFIILPVFYCLPVFFGKLFYYKVRAEIPREYFELFEYFRDKPSSDRIANFPQYTFWGWTFYRFNYSGSGFIWYGLEQPVLDRAFDVWSRENENYFNEISYAIYSRNLSLFEQVLKKYQIKWVLFDGNVISFSNSRELYKDRLETLISSSSIIRPVKSFGPLSLYKVETTGENIRLSNVLPVVSPNYISGNLDMAYLETGDYINSTGSRTETDRIHFPFRALYSDTPGGLHEFDISEDEDEYVFKTIIPAEFRNQRIVIPESQPADFLEIDRNDLAKTAKKIPLIFLDGKLIAEIKENQELSFLLPNFFNGNLEVRIPKIKGYYYFDSYDSDAISTINPFTCEKPDPELNSYERIIEFEKPFLRTSSIDGIYCLNYEMNNLTHQFGYLVRVESRNISGKSLYLGVINDNSKRSDLEIYLPRKKRAIPEDFDVSYLIVPPMENYALGYILNIRNISIGRSETVNDIGRISVNPIPYKFITGLKLVKDGINPFAFENINLSVNHPHPAKYIVKFSNMPRQQSTLILSQSYDEGWKLYAVDQNIQNSDFLSFILPSKNGIEIKNHFKVNNWENGWLIDGSQLSGKKLLVLYLPQRWQIFGMTLWILLPVLLFFHRGSHRNKDTS</sequence>
<proteinExistence type="predicted"/>
<organism evidence="2 3">
    <name type="scientific">Candidatus Gottesmanbacteria bacterium RBG_16_38_7b</name>
    <dbReference type="NCBI Taxonomy" id="1798372"/>
    <lineage>
        <taxon>Bacteria</taxon>
        <taxon>Candidatus Gottesmaniibacteriota</taxon>
    </lineage>
</organism>
<comment type="caution">
    <text evidence="2">The sequence shown here is derived from an EMBL/GenBank/DDBJ whole genome shotgun (WGS) entry which is preliminary data.</text>
</comment>
<name>A0A1F5YH34_9BACT</name>
<feature type="transmembrane region" description="Helical" evidence="1">
    <location>
        <begin position="97"/>
        <end position="118"/>
    </location>
</feature>
<evidence type="ECO:0008006" key="4">
    <source>
        <dbReference type="Google" id="ProtNLM"/>
    </source>
</evidence>
<dbReference type="AlphaFoldDB" id="A0A1F5YH34"/>
<feature type="transmembrane region" description="Helical" evidence="1">
    <location>
        <begin position="222"/>
        <end position="245"/>
    </location>
</feature>
<feature type="transmembrane region" description="Helical" evidence="1">
    <location>
        <begin position="414"/>
        <end position="437"/>
    </location>
</feature>
<feature type="transmembrane region" description="Helical" evidence="1">
    <location>
        <begin position="179"/>
        <end position="210"/>
    </location>
</feature>
<feature type="transmembrane region" description="Helical" evidence="1">
    <location>
        <begin position="312"/>
        <end position="331"/>
    </location>
</feature>
<feature type="transmembrane region" description="Helical" evidence="1">
    <location>
        <begin position="12"/>
        <end position="30"/>
    </location>
</feature>
<evidence type="ECO:0000256" key="1">
    <source>
        <dbReference type="SAM" id="Phobius"/>
    </source>
</evidence>
<keyword evidence="1" id="KW-0472">Membrane</keyword>
<feature type="transmembrane region" description="Helical" evidence="1">
    <location>
        <begin position="124"/>
        <end position="143"/>
    </location>
</feature>
<keyword evidence="1" id="KW-0812">Transmembrane</keyword>